<dbReference type="InterPro" id="IPR008906">
    <property type="entry name" value="HATC_C_dom"/>
</dbReference>
<name>A0A6G0VWT8_APHCR</name>
<feature type="domain" description="HAT C-terminal dimerisation" evidence="2">
    <location>
        <begin position="757"/>
        <end position="812"/>
    </location>
</feature>
<dbReference type="Pfam" id="PF05699">
    <property type="entry name" value="Dimer_Tnp_hAT"/>
    <property type="match status" value="1"/>
</dbReference>
<evidence type="ECO:0000313" key="4">
    <source>
        <dbReference type="EMBL" id="KAF0712373.1"/>
    </source>
</evidence>
<dbReference type="Pfam" id="PF14291">
    <property type="entry name" value="DUF4371"/>
    <property type="match status" value="1"/>
</dbReference>
<dbReference type="InterPro" id="IPR025398">
    <property type="entry name" value="DUF4371"/>
</dbReference>
<dbReference type="SUPFAM" id="SSF53098">
    <property type="entry name" value="Ribonuclease H-like"/>
    <property type="match status" value="1"/>
</dbReference>
<dbReference type="Proteomes" id="UP000478052">
    <property type="component" value="Unassembled WGS sequence"/>
</dbReference>
<feature type="compositionally biased region" description="Polar residues" evidence="1">
    <location>
        <begin position="73"/>
        <end position="91"/>
    </location>
</feature>
<reference evidence="4 5" key="1">
    <citation type="submission" date="2019-08" db="EMBL/GenBank/DDBJ databases">
        <title>Whole genome of Aphis craccivora.</title>
        <authorList>
            <person name="Voronova N.V."/>
            <person name="Shulinski R.S."/>
            <person name="Bandarenka Y.V."/>
            <person name="Zhorov D.G."/>
            <person name="Warner D."/>
        </authorList>
    </citation>
    <scope>NUCLEOTIDE SEQUENCE [LARGE SCALE GENOMIC DNA]</scope>
    <source>
        <strain evidence="4">180601</strain>
        <tissue evidence="4">Whole Body</tissue>
    </source>
</reference>
<dbReference type="OrthoDB" id="6598408at2759"/>
<dbReference type="InterPro" id="IPR012337">
    <property type="entry name" value="RNaseH-like_sf"/>
</dbReference>
<gene>
    <name evidence="4" type="ORF">FWK35_00035686</name>
</gene>
<sequence>MSKRVPSGYEKRKKKKEEQEKILKLPKINSFFSSAVPYEEGIINSNITQPNTKPTALNDTTLNIIESFKTEPQHSSSKVVPNVEPSLTLNDTTSDKLDTIETFTPEPAPSSSKDLDLTCRYPSDRGKFSDEVLDAQTKRLIMSFGPCKPDINFPRNDSNRKFSIEYYFMNTKSGFKIPRPWLCYSIILDMVYCETCWLFADRLNKSYHSNWVDGVNDWQHLAQKISKHESSTQHIEAGQVRSLWNKNKIIDEQLERQISEEADFWRNVLERIIKIILFLTTGNTALRGKEGKFGDCNKFAEGNFLRTVRLISDYDPVLNKLISNDKDCVKYLSHTIVNELIEILSSEIVKKNCDEIRTSQYFSLIMDSTQDLTKVDQLSIIIRYVKVNYEENKFEIKESFIGFYDLKHHTAKDYEQLIRKIIIKLNLDITKCRGQGYDGASVMSGKHNGVQTRVKYIVPSATFVHCSSHNLNLVISDAAKSHQKIINFFDTVQAIFNFFSSSGPRWALLAFNSDISNKIRAKVLKKVCPTRWEARHDAVFALKTRFVDVLKVLTQIILTSSKTNEKNLAMGLKKQIENREFVLILCLWEPILRALQGISKPLQNVNITLDQASNMLRNAVQTTQKLRNSFEDVSKNANELCLKWGISTSFLNKRNIFAKKHYDELDGDYRLNVTEENFKVPTYNVADSFGFLTPTTLLKLNDSDIIKYSYDFVLKYENDITSDFARQLIALKTVIINSEIKAIKDLAQFIISNGFPSSFPDILSACIIFMCIPVTVASAERSFSKLKLIKNYLRNTCNQDRLSSLAVLNIEREQTINIAIDKIINDFANAKSRRKNFLI</sequence>
<keyword evidence="5" id="KW-1185">Reference proteome</keyword>
<dbReference type="EMBL" id="VUJU01010946">
    <property type="protein sequence ID" value="KAF0712373.1"/>
    <property type="molecule type" value="Genomic_DNA"/>
</dbReference>
<evidence type="ECO:0000256" key="1">
    <source>
        <dbReference type="SAM" id="MobiDB-lite"/>
    </source>
</evidence>
<evidence type="ECO:0000259" key="2">
    <source>
        <dbReference type="Pfam" id="PF05699"/>
    </source>
</evidence>
<evidence type="ECO:0000313" key="5">
    <source>
        <dbReference type="Proteomes" id="UP000478052"/>
    </source>
</evidence>
<dbReference type="PANTHER" id="PTHR45749">
    <property type="match status" value="1"/>
</dbReference>
<dbReference type="PANTHER" id="PTHR45749:SF37">
    <property type="entry name" value="OS05G0311600 PROTEIN"/>
    <property type="match status" value="1"/>
</dbReference>
<organism evidence="4 5">
    <name type="scientific">Aphis craccivora</name>
    <name type="common">Cowpea aphid</name>
    <dbReference type="NCBI Taxonomy" id="307492"/>
    <lineage>
        <taxon>Eukaryota</taxon>
        <taxon>Metazoa</taxon>
        <taxon>Ecdysozoa</taxon>
        <taxon>Arthropoda</taxon>
        <taxon>Hexapoda</taxon>
        <taxon>Insecta</taxon>
        <taxon>Pterygota</taxon>
        <taxon>Neoptera</taxon>
        <taxon>Paraneoptera</taxon>
        <taxon>Hemiptera</taxon>
        <taxon>Sternorrhyncha</taxon>
        <taxon>Aphidomorpha</taxon>
        <taxon>Aphidoidea</taxon>
        <taxon>Aphididae</taxon>
        <taxon>Aphidini</taxon>
        <taxon>Aphis</taxon>
        <taxon>Aphis</taxon>
    </lineage>
</organism>
<feature type="domain" description="DUF4371" evidence="3">
    <location>
        <begin position="221"/>
        <end position="449"/>
    </location>
</feature>
<evidence type="ECO:0000259" key="3">
    <source>
        <dbReference type="Pfam" id="PF14291"/>
    </source>
</evidence>
<dbReference type="AlphaFoldDB" id="A0A6G0VWT8"/>
<accession>A0A6G0VWT8</accession>
<proteinExistence type="predicted"/>
<dbReference type="GO" id="GO:0046983">
    <property type="term" value="F:protein dimerization activity"/>
    <property type="evidence" value="ECO:0007669"/>
    <property type="project" value="InterPro"/>
</dbReference>
<comment type="caution">
    <text evidence="4">The sequence shown here is derived from an EMBL/GenBank/DDBJ whole genome shotgun (WGS) entry which is preliminary data.</text>
</comment>
<protein>
    <submittedName>
        <fullName evidence="4">Zinc finger MYM-type protein 5-like</fullName>
    </submittedName>
</protein>
<feature type="region of interest" description="Disordered" evidence="1">
    <location>
        <begin position="71"/>
        <end position="91"/>
    </location>
</feature>